<comment type="subcellular location">
    <subcellularLocation>
        <location evidence="1 11">Cytoplasm</location>
    </subcellularLocation>
</comment>
<dbReference type="Pfam" id="PF01678">
    <property type="entry name" value="DAP_epimerase"/>
    <property type="match status" value="2"/>
</dbReference>
<sequence>MLVNFSKMHGLGNDFLVLDNVTQNVYLPNEQIRQLADRNFGIGFDQLLVVEPPYDPDLDFHYRIFNADGSEVNQCGNGARCFARFVKNKGLIGKNKIRVSTHAGKMTLYIERDGNVTVTMPVPQMEPNRIPFNAQKAEGTYILRSEEDTVLCGAVSMGNPHCVITVDDINQAPVDTLGARLAVHDRFPKGANIGFMEVVSPEYIKLRVYERGAAETLACGSGACAAVVVGQIQQKLAKQVTVELPGGTLKIYWKGPGNPVKMTGPAVHVFDGQIHL</sequence>
<reference evidence="13" key="1">
    <citation type="journal article" date="2014" name="Int. J. Syst. Evol. Microbiol.">
        <title>Complete genome sequence of Corynebacterium casei LMG S-19264T (=DSM 44701T), isolated from a smear-ripened cheese.</title>
        <authorList>
            <consortium name="US DOE Joint Genome Institute (JGI-PGF)"/>
            <person name="Walter F."/>
            <person name="Albersmeier A."/>
            <person name="Kalinowski J."/>
            <person name="Ruckert C."/>
        </authorList>
    </citation>
    <scope>NUCLEOTIDE SEQUENCE</scope>
    <source>
        <strain evidence="13">KCTC 42731</strain>
    </source>
</reference>
<evidence type="ECO:0000256" key="6">
    <source>
        <dbReference type="ARBA" id="ARBA00022605"/>
    </source>
</evidence>
<feature type="binding site" evidence="11">
    <location>
        <position position="192"/>
    </location>
    <ligand>
        <name>substrate</name>
    </ligand>
</feature>
<dbReference type="HAMAP" id="MF_00197">
    <property type="entry name" value="DAP_epimerase"/>
    <property type="match status" value="1"/>
</dbReference>
<keyword evidence="14" id="KW-1185">Reference proteome</keyword>
<evidence type="ECO:0000256" key="4">
    <source>
        <dbReference type="ARBA" id="ARBA00013080"/>
    </source>
</evidence>
<feature type="binding site" evidence="11">
    <location>
        <position position="46"/>
    </location>
    <ligand>
        <name>substrate</name>
    </ligand>
</feature>
<dbReference type="FunFam" id="3.10.310.10:FF:000002">
    <property type="entry name" value="Diaminopimelate epimerase"/>
    <property type="match status" value="1"/>
</dbReference>
<feature type="site" description="Could be important to modulate the pK values of the two catalytic cysteine residues" evidence="11">
    <location>
        <position position="210"/>
    </location>
</feature>
<evidence type="ECO:0000313" key="14">
    <source>
        <dbReference type="Proteomes" id="UP000623842"/>
    </source>
</evidence>
<feature type="site" description="Important for dimerization" evidence="11">
    <location>
        <position position="270"/>
    </location>
</feature>
<dbReference type="GO" id="GO:0005829">
    <property type="term" value="C:cytosol"/>
    <property type="evidence" value="ECO:0007669"/>
    <property type="project" value="TreeGrafter"/>
</dbReference>
<dbReference type="SUPFAM" id="SSF54506">
    <property type="entry name" value="Diaminopimelate epimerase-like"/>
    <property type="match status" value="1"/>
</dbReference>
<evidence type="ECO:0000256" key="12">
    <source>
        <dbReference type="PROSITE-ProRule" id="PRU10125"/>
    </source>
</evidence>
<evidence type="ECO:0000256" key="8">
    <source>
        <dbReference type="ARBA" id="ARBA00023235"/>
    </source>
</evidence>
<reference evidence="13" key="2">
    <citation type="submission" date="2020-09" db="EMBL/GenBank/DDBJ databases">
        <authorList>
            <person name="Sun Q."/>
            <person name="Kim S."/>
        </authorList>
    </citation>
    <scope>NUCLEOTIDE SEQUENCE</scope>
    <source>
        <strain evidence="13">KCTC 42731</strain>
    </source>
</reference>
<feature type="binding site" evidence="11">
    <location>
        <position position="66"/>
    </location>
    <ligand>
        <name>substrate</name>
    </ligand>
</feature>
<comment type="subunit">
    <text evidence="11">Homodimer.</text>
</comment>
<accession>A0A919BGH9</accession>
<dbReference type="EC" id="5.1.1.7" evidence="4 11"/>
<dbReference type="GO" id="GO:0008837">
    <property type="term" value="F:diaminopimelate epimerase activity"/>
    <property type="evidence" value="ECO:0007669"/>
    <property type="project" value="UniProtKB-UniRule"/>
</dbReference>
<evidence type="ECO:0000313" key="13">
    <source>
        <dbReference type="EMBL" id="GHF88827.1"/>
    </source>
</evidence>
<evidence type="ECO:0000256" key="11">
    <source>
        <dbReference type="HAMAP-Rule" id="MF_00197"/>
    </source>
</evidence>
<evidence type="ECO:0000256" key="3">
    <source>
        <dbReference type="ARBA" id="ARBA00010219"/>
    </source>
</evidence>
<dbReference type="FunFam" id="3.10.310.10:FF:000001">
    <property type="entry name" value="Diaminopimelate epimerase"/>
    <property type="match status" value="1"/>
</dbReference>
<feature type="binding site" evidence="11">
    <location>
        <position position="159"/>
    </location>
    <ligand>
        <name>substrate</name>
    </ligand>
</feature>
<dbReference type="EMBL" id="BNCK01000003">
    <property type="protein sequence ID" value="GHF88827.1"/>
    <property type="molecule type" value="Genomic_DNA"/>
</dbReference>
<dbReference type="Proteomes" id="UP000623842">
    <property type="component" value="Unassembled WGS sequence"/>
</dbReference>
<dbReference type="PANTHER" id="PTHR31689">
    <property type="entry name" value="DIAMINOPIMELATE EPIMERASE, CHLOROPLASTIC"/>
    <property type="match status" value="1"/>
</dbReference>
<keyword evidence="8 11" id="KW-0413">Isomerase</keyword>
<feature type="site" description="Could be important to modulate the pK values of the two catalytic cysteine residues" evidence="11">
    <location>
        <position position="161"/>
    </location>
</feature>
<proteinExistence type="inferred from homology"/>
<evidence type="ECO:0000256" key="10">
    <source>
        <dbReference type="ARBA" id="ARBA00074775"/>
    </source>
</evidence>
<comment type="caution">
    <text evidence="13">The sequence shown here is derived from an EMBL/GenBank/DDBJ whole genome shotgun (WGS) entry which is preliminary data.</text>
</comment>
<dbReference type="PANTHER" id="PTHR31689:SF0">
    <property type="entry name" value="DIAMINOPIMELATE EPIMERASE"/>
    <property type="match status" value="1"/>
</dbReference>
<comment type="similarity">
    <text evidence="3 11">Belongs to the diaminopimelate epimerase family.</text>
</comment>
<dbReference type="RefSeq" id="WP_189768975.1">
    <property type="nucleotide sequence ID" value="NZ_BNCK01000003.1"/>
</dbReference>
<comment type="pathway">
    <text evidence="2 11">Amino-acid biosynthesis; L-lysine biosynthesis via DAP pathway; DL-2,6-diaminopimelate from LL-2,6-diaminopimelate: step 1/1.</text>
</comment>
<keyword evidence="6 11" id="KW-0028">Amino-acid biosynthesis</keyword>
<gene>
    <name evidence="11 13" type="primary">dapF</name>
    <name evidence="13" type="ORF">GCM10017161_15720</name>
</gene>
<feature type="active site" evidence="12">
    <location>
        <position position="75"/>
    </location>
</feature>
<feature type="active site" description="Proton acceptor" evidence="11">
    <location>
        <position position="219"/>
    </location>
</feature>
<evidence type="ECO:0000256" key="7">
    <source>
        <dbReference type="ARBA" id="ARBA00023154"/>
    </source>
</evidence>
<evidence type="ECO:0000256" key="1">
    <source>
        <dbReference type="ARBA" id="ARBA00004496"/>
    </source>
</evidence>
<dbReference type="PROSITE" id="PS01326">
    <property type="entry name" value="DAP_EPIMERASE"/>
    <property type="match status" value="1"/>
</dbReference>
<comment type="catalytic activity">
    <reaction evidence="9 11">
        <text>(2S,6S)-2,6-diaminopimelate = meso-2,6-diaminopimelate</text>
        <dbReference type="Rhea" id="RHEA:15393"/>
        <dbReference type="ChEBI" id="CHEBI:57609"/>
        <dbReference type="ChEBI" id="CHEBI:57791"/>
        <dbReference type="EC" id="5.1.1.7"/>
    </reaction>
</comment>
<keyword evidence="5 11" id="KW-0963">Cytoplasm</keyword>
<dbReference type="InterPro" id="IPR001653">
    <property type="entry name" value="DAP_epimerase_DapF"/>
</dbReference>
<feature type="binding site" evidence="11">
    <location>
        <begin position="210"/>
        <end position="211"/>
    </location>
    <ligand>
        <name>substrate</name>
    </ligand>
</feature>
<organism evidence="13 14">
    <name type="scientific">Thalassotalea marina</name>
    <dbReference type="NCBI Taxonomy" id="1673741"/>
    <lineage>
        <taxon>Bacteria</taxon>
        <taxon>Pseudomonadati</taxon>
        <taxon>Pseudomonadota</taxon>
        <taxon>Gammaproteobacteria</taxon>
        <taxon>Alteromonadales</taxon>
        <taxon>Colwelliaceae</taxon>
        <taxon>Thalassotalea</taxon>
    </lineage>
</organism>
<dbReference type="Gene3D" id="3.10.310.10">
    <property type="entry name" value="Diaminopimelate Epimerase, Chain A, domain 1"/>
    <property type="match status" value="2"/>
</dbReference>
<dbReference type="InterPro" id="IPR018510">
    <property type="entry name" value="DAP_epimerase_AS"/>
</dbReference>
<protein>
    <recommendedName>
        <fullName evidence="10 11">Diaminopimelate epimerase</fullName>
        <shortName evidence="11">DAP epimerase</shortName>
        <ecNumber evidence="4 11">5.1.1.7</ecNumber>
    </recommendedName>
    <alternativeName>
        <fullName evidence="11">PLP-independent amino acid racemase</fullName>
    </alternativeName>
</protein>
<feature type="binding site" evidence="11">
    <location>
        <begin position="76"/>
        <end position="77"/>
    </location>
    <ligand>
        <name>substrate</name>
    </ligand>
</feature>
<evidence type="ECO:0000256" key="9">
    <source>
        <dbReference type="ARBA" id="ARBA00051712"/>
    </source>
</evidence>
<feature type="active site" description="Proton donor" evidence="11">
    <location>
        <position position="75"/>
    </location>
</feature>
<dbReference type="GO" id="GO:0009089">
    <property type="term" value="P:lysine biosynthetic process via diaminopimelate"/>
    <property type="evidence" value="ECO:0007669"/>
    <property type="project" value="UniProtKB-UniRule"/>
</dbReference>
<comment type="function">
    <text evidence="11">Catalyzes the stereoinversion of LL-2,6-diaminopimelate (L,L-DAP) to meso-diaminopimelate (meso-DAP), a precursor of L-lysine and an essential component of the bacterial peptidoglycan.</text>
</comment>
<name>A0A919BGH9_9GAMM</name>
<evidence type="ECO:0000256" key="5">
    <source>
        <dbReference type="ARBA" id="ARBA00022490"/>
    </source>
</evidence>
<dbReference type="NCBIfam" id="TIGR00652">
    <property type="entry name" value="DapF"/>
    <property type="match status" value="1"/>
</dbReference>
<dbReference type="AlphaFoldDB" id="A0A919BGH9"/>
<feature type="binding site" evidence="11">
    <location>
        <position position="13"/>
    </location>
    <ligand>
        <name>substrate</name>
    </ligand>
</feature>
<feature type="binding site" evidence="11">
    <location>
        <begin position="220"/>
        <end position="221"/>
    </location>
    <ligand>
        <name>substrate</name>
    </ligand>
</feature>
<evidence type="ECO:0000256" key="2">
    <source>
        <dbReference type="ARBA" id="ARBA00005196"/>
    </source>
</evidence>
<keyword evidence="7 11" id="KW-0457">Lysine biosynthesis</keyword>